<feature type="domain" description="T-SNARE coiled-coil homology" evidence="9">
    <location>
        <begin position="469"/>
        <end position="531"/>
    </location>
</feature>
<accession>A0ABS6H7U1</accession>
<dbReference type="InterPro" id="IPR000727">
    <property type="entry name" value="T_SNARE_dom"/>
</dbReference>
<evidence type="ECO:0000256" key="1">
    <source>
        <dbReference type="ARBA" id="ARBA00004429"/>
    </source>
</evidence>
<feature type="region of interest" description="Disordered" evidence="6">
    <location>
        <begin position="532"/>
        <end position="555"/>
    </location>
</feature>
<evidence type="ECO:0000256" key="4">
    <source>
        <dbReference type="ARBA" id="ARBA00029447"/>
    </source>
</evidence>
<keyword evidence="7" id="KW-0812">Transmembrane</keyword>
<dbReference type="SMART" id="SM00283">
    <property type="entry name" value="MA"/>
    <property type="match status" value="1"/>
</dbReference>
<dbReference type="PROSITE" id="PS50885">
    <property type="entry name" value="HAMP"/>
    <property type="match status" value="1"/>
</dbReference>
<dbReference type="Pfam" id="PF00015">
    <property type="entry name" value="MCPsignal"/>
    <property type="match status" value="1"/>
</dbReference>
<keyword evidence="2" id="KW-0997">Cell inner membrane</keyword>
<feature type="domain" description="HAMP" evidence="10">
    <location>
        <begin position="223"/>
        <end position="276"/>
    </location>
</feature>
<protein>
    <submittedName>
        <fullName evidence="11">Methyl-accepting chemotaxis protein</fullName>
    </submittedName>
</protein>
<dbReference type="InterPro" id="IPR024478">
    <property type="entry name" value="HlyB_4HB_MCP"/>
</dbReference>
<comment type="similarity">
    <text evidence="4">Belongs to the methyl-accepting chemotaxis (MCP) protein family.</text>
</comment>
<feature type="transmembrane region" description="Helical" evidence="7">
    <location>
        <begin position="203"/>
        <end position="221"/>
    </location>
</feature>
<proteinExistence type="inferred from homology"/>
<evidence type="ECO:0000259" key="8">
    <source>
        <dbReference type="PROSITE" id="PS50111"/>
    </source>
</evidence>
<evidence type="ECO:0000256" key="2">
    <source>
        <dbReference type="ARBA" id="ARBA00022519"/>
    </source>
</evidence>
<keyword evidence="12" id="KW-1185">Reference proteome</keyword>
<evidence type="ECO:0000313" key="11">
    <source>
        <dbReference type="EMBL" id="MBU8544771.1"/>
    </source>
</evidence>
<comment type="subcellular location">
    <subcellularLocation>
        <location evidence="1">Cell inner membrane</location>
        <topology evidence="1">Multi-pass membrane protein</topology>
    </subcellularLocation>
</comment>
<evidence type="ECO:0000313" key="12">
    <source>
        <dbReference type="Proteomes" id="UP000689967"/>
    </source>
</evidence>
<keyword evidence="7" id="KW-1133">Transmembrane helix</keyword>
<dbReference type="CDD" id="cd06225">
    <property type="entry name" value="HAMP"/>
    <property type="match status" value="1"/>
</dbReference>
<dbReference type="PANTHER" id="PTHR32089:SF112">
    <property type="entry name" value="LYSOZYME-LIKE PROTEIN-RELATED"/>
    <property type="match status" value="1"/>
</dbReference>
<dbReference type="RefSeq" id="WP_216876246.1">
    <property type="nucleotide sequence ID" value="NZ_JAERQM010000003.1"/>
</dbReference>
<reference evidence="11 12" key="1">
    <citation type="submission" date="2021-01" db="EMBL/GenBank/DDBJ databases">
        <title>Roseomonas sp. nov, a bacterium isolated from an oil production mixture in Yumen Oilfield.</title>
        <authorList>
            <person name="Wu D."/>
        </authorList>
    </citation>
    <scope>NUCLEOTIDE SEQUENCE [LARGE SCALE GENOMIC DNA]</scope>
    <source>
        <strain evidence="11 12">ROY-5-3</strain>
    </source>
</reference>
<evidence type="ECO:0000256" key="3">
    <source>
        <dbReference type="ARBA" id="ARBA00023224"/>
    </source>
</evidence>
<comment type="caution">
    <text evidence="11">The sequence shown here is derived from an EMBL/GenBank/DDBJ whole genome shotgun (WGS) entry which is preliminary data.</text>
</comment>
<dbReference type="InterPro" id="IPR047347">
    <property type="entry name" value="YvaQ-like_sensor"/>
</dbReference>
<organism evidence="11 12">
    <name type="scientific">Falsiroseomonas oleicola</name>
    <dbReference type="NCBI Taxonomy" id="2801474"/>
    <lineage>
        <taxon>Bacteria</taxon>
        <taxon>Pseudomonadati</taxon>
        <taxon>Pseudomonadota</taxon>
        <taxon>Alphaproteobacteria</taxon>
        <taxon>Acetobacterales</taxon>
        <taxon>Roseomonadaceae</taxon>
        <taxon>Falsiroseomonas</taxon>
    </lineage>
</organism>
<dbReference type="SMART" id="SM00304">
    <property type="entry name" value="HAMP"/>
    <property type="match status" value="1"/>
</dbReference>
<dbReference type="PROSITE" id="PS50111">
    <property type="entry name" value="CHEMOTAXIS_TRANSDUC_2"/>
    <property type="match status" value="1"/>
</dbReference>
<evidence type="ECO:0000256" key="7">
    <source>
        <dbReference type="SAM" id="Phobius"/>
    </source>
</evidence>
<dbReference type="EMBL" id="JAERQM010000003">
    <property type="protein sequence ID" value="MBU8544771.1"/>
    <property type="molecule type" value="Genomic_DNA"/>
</dbReference>
<feature type="domain" description="Methyl-accepting transducer" evidence="8">
    <location>
        <begin position="292"/>
        <end position="553"/>
    </location>
</feature>
<dbReference type="PROSITE" id="PS50192">
    <property type="entry name" value="T_SNARE"/>
    <property type="match status" value="1"/>
</dbReference>
<evidence type="ECO:0000256" key="5">
    <source>
        <dbReference type="PROSITE-ProRule" id="PRU00284"/>
    </source>
</evidence>
<feature type="compositionally biased region" description="Basic and acidic residues" evidence="6">
    <location>
        <begin position="534"/>
        <end position="549"/>
    </location>
</feature>
<dbReference type="Proteomes" id="UP000689967">
    <property type="component" value="Unassembled WGS sequence"/>
</dbReference>
<evidence type="ECO:0000256" key="6">
    <source>
        <dbReference type="SAM" id="MobiDB-lite"/>
    </source>
</evidence>
<dbReference type="InterPro" id="IPR004089">
    <property type="entry name" value="MCPsignal_dom"/>
</dbReference>
<evidence type="ECO:0000259" key="10">
    <source>
        <dbReference type="PROSITE" id="PS50885"/>
    </source>
</evidence>
<keyword evidence="2" id="KW-1003">Cell membrane</keyword>
<dbReference type="InterPro" id="IPR003660">
    <property type="entry name" value="HAMP_dom"/>
</dbReference>
<gene>
    <name evidence="11" type="ORF">JJQ90_13705</name>
</gene>
<dbReference type="PANTHER" id="PTHR32089">
    <property type="entry name" value="METHYL-ACCEPTING CHEMOTAXIS PROTEIN MCPB"/>
    <property type="match status" value="1"/>
</dbReference>
<keyword evidence="3 5" id="KW-0807">Transducer</keyword>
<name>A0ABS6H7U1_9PROT</name>
<dbReference type="Pfam" id="PF00672">
    <property type="entry name" value="HAMP"/>
    <property type="match status" value="1"/>
</dbReference>
<keyword evidence="7" id="KW-0472">Membrane</keyword>
<dbReference type="Pfam" id="PF12729">
    <property type="entry name" value="4HB_MCP_1"/>
    <property type="match status" value="1"/>
</dbReference>
<sequence length="659" mass="68892">MSAATMPSSEWLSSIRTRLVLGFGLVLCLLAGLAAVAVRQVNAINSSLAVVADVNSVKQRFAINFRGSVHDRAISLRDVVLVRMPAERAAALAEIQRLAADYAASAERLDAMMATGAEVTEAEVRILASIKQTEARSLPLIARVAELQTTGDATAAQALLLEQARPAFIEWLARINQFIDLQEAKNGVVAAEARRLSSGFQTLMLALVGAGLILGIGIAAWSMRAMAPLRALAAVMRRMAAGDLAMEIPGQNRRDEVGKMAGAVMVFRAQGQEAQRLRAEQEAGREAASQAKAESLRKMADLVEAETLKAMTRIVEQAKGLAEDASAMAAATARVDHNAGAVSSAADASLAVAETVALAAEELTTSIRSISGQVREAAEVGRAAASDSTKTESVILDLSGAVSQIGDVTRLIQEIAGKTNLLALNATIEAARAGDAGKGFAVVAGEVKALATQTAKATQEISQHIQSVSHRTEAAVETVRRIAQSVARMDDLAATLATSVEQQDEATSAIARSIADSTQAARDVSRRIGQVTTDARDAGARAERSRQETDALAGEAQGLTHHVVRILRSSVPEVDRRGSPRRPAEGTATLVFGGVSSIVQLRNISEGGLAVEGSVDAAIGAHGTVQMPGQAARQVELRGLEGSRVRLAFLDAGRSAKAA</sequence>
<dbReference type="CDD" id="cd19411">
    <property type="entry name" value="MCP2201-like_sensor"/>
    <property type="match status" value="1"/>
</dbReference>
<evidence type="ECO:0000259" key="9">
    <source>
        <dbReference type="PROSITE" id="PS50192"/>
    </source>
</evidence>